<protein>
    <submittedName>
        <fullName evidence="1">Uncharacterized protein</fullName>
    </submittedName>
</protein>
<evidence type="ECO:0000313" key="1">
    <source>
        <dbReference type="EMBL" id="CAB4136416.1"/>
    </source>
</evidence>
<evidence type="ECO:0000313" key="2">
    <source>
        <dbReference type="EMBL" id="CAB4151243.1"/>
    </source>
</evidence>
<proteinExistence type="predicted"/>
<gene>
    <name evidence="1" type="ORF">UFOVP304_42</name>
    <name evidence="2" type="ORF">UFOVP584_7</name>
</gene>
<name>A0A6J5LTS7_9CAUD</name>
<sequence length="878" mass="99839">MYKHELEIVGIGAPLMYEICEPIGFDGLQFETEQESKRFARSVNFGALDKLDFVNAVGNLATTPQVKNQYGDVSEYLDYGLEWLLYGLEQKGFEFEVYYHLSKDGLYYPKMQLDFSEKDITDGKTYVSCKLIDIGVIMDYKRQGSEIFNAFTDKDFKGNTITPLPTFNYLRRATPVSQQSLWKLPNNIISFAGSANQFNNFSQQAEEYGIDNSLGWFDATETNLVQAVNNIKLIRAKNDLTNIVVTIKNNIDINYKVTAPTSASHMSMSLFWCVFEEPYTLGSAVINTAFSQNVTGSVNQIVKLNNGNDIVFSVPFIERGQCLSVFWSLDWDITNLDGGNRGSFDFYKQDFLVKATSTAIDSVIKGVRWIDLIKQCSKYISNLPIDASKFDVGGEHYNNVVFNRRMVSQKTDYFNVKPDDVFGSVEEVCADYEINRNEIFIDHYSGYYTNNEIGVFQMIPSKDYQRYYNDRAMLKSYKYAYKTYEQDRTTIGTSNAISTESEWLLPNLLADNTKEIKNDFVRDAFAIQSIIDIEIKQPTTSTNEDDKVYIEEFVALQPNSFGTFGARLLMRINGANLEILNRDSNGDSGDVVINWLILGFNVGDNFYITNGQNVGTYSVVAITNSVLTLLPIGFTPTFSGDGYIKVKYFYSDVAYQTRLTQGVLLPLNNTLANINYSIKRNLLRWGSWISTAMLYNKTLLKNTFFKSNGAFTSQLVGESAPITENANVNYTDLDEPIISANVHSLDLVASYESIVDYMNTYATDKGFVRCYDMQGNVIKGYIQKQSYNPFTKEFKTTIEEKYSTPYLTLNYVNGILNVDGTDYDLGGISNWWIFENDFFKVFDKNSIPICNFYKYNFVILDGVTYTTKLDLQNALLTL</sequence>
<accession>A0A6J5LTS7</accession>
<reference evidence="1" key="1">
    <citation type="submission" date="2020-04" db="EMBL/GenBank/DDBJ databases">
        <authorList>
            <person name="Chiriac C."/>
            <person name="Salcher M."/>
            <person name="Ghai R."/>
            <person name="Kavagutti S V."/>
        </authorList>
    </citation>
    <scope>NUCLEOTIDE SEQUENCE</scope>
</reference>
<organism evidence="1">
    <name type="scientific">uncultured Caudovirales phage</name>
    <dbReference type="NCBI Taxonomy" id="2100421"/>
    <lineage>
        <taxon>Viruses</taxon>
        <taxon>Duplodnaviria</taxon>
        <taxon>Heunggongvirae</taxon>
        <taxon>Uroviricota</taxon>
        <taxon>Caudoviricetes</taxon>
        <taxon>Peduoviridae</taxon>
        <taxon>Maltschvirus</taxon>
        <taxon>Maltschvirus maltsch</taxon>
    </lineage>
</organism>
<dbReference type="EMBL" id="LR796554">
    <property type="protein sequence ID" value="CAB4151243.1"/>
    <property type="molecule type" value="Genomic_DNA"/>
</dbReference>
<dbReference type="EMBL" id="LR796322">
    <property type="protein sequence ID" value="CAB4136416.1"/>
    <property type="molecule type" value="Genomic_DNA"/>
</dbReference>